<dbReference type="EMBL" id="JBHRWN010000002">
    <property type="protein sequence ID" value="MFC3476347.1"/>
    <property type="molecule type" value="Genomic_DNA"/>
</dbReference>
<organism evidence="12 13">
    <name type="scientific">Halobacterium litoreum</name>
    <dbReference type="NCBI Taxonomy" id="2039234"/>
    <lineage>
        <taxon>Archaea</taxon>
        <taxon>Methanobacteriati</taxon>
        <taxon>Methanobacteriota</taxon>
        <taxon>Stenosarchaea group</taxon>
        <taxon>Halobacteria</taxon>
        <taxon>Halobacteriales</taxon>
        <taxon>Halobacteriaceae</taxon>
        <taxon>Halobacterium</taxon>
    </lineage>
</organism>
<dbReference type="AlphaFoldDB" id="A0ABD5NB35"/>
<dbReference type="RefSeq" id="WP_232572501.1">
    <property type="nucleotide sequence ID" value="NZ_CP089466.1"/>
</dbReference>
<comment type="catalytic activity">
    <reaction evidence="9 10">
        <text>L-histidinol phosphate + 2-oxoglutarate = 3-(imidazol-4-yl)-2-oxopropyl phosphate + L-glutamate</text>
        <dbReference type="Rhea" id="RHEA:23744"/>
        <dbReference type="ChEBI" id="CHEBI:16810"/>
        <dbReference type="ChEBI" id="CHEBI:29985"/>
        <dbReference type="ChEBI" id="CHEBI:57766"/>
        <dbReference type="ChEBI" id="CHEBI:57980"/>
        <dbReference type="EC" id="2.6.1.9"/>
    </reaction>
</comment>
<evidence type="ECO:0000256" key="8">
    <source>
        <dbReference type="ARBA" id="ARBA00023102"/>
    </source>
</evidence>
<dbReference type="HAMAP" id="MF_01023">
    <property type="entry name" value="HisC_aminotrans_2"/>
    <property type="match status" value="1"/>
</dbReference>
<dbReference type="GO" id="GO:0000105">
    <property type="term" value="P:L-histidine biosynthetic process"/>
    <property type="evidence" value="ECO:0007669"/>
    <property type="project" value="UniProtKB-UniRule"/>
</dbReference>
<reference evidence="12 13" key="1">
    <citation type="journal article" date="2019" name="Int. J. Syst. Evol. Microbiol.">
        <title>The Global Catalogue of Microorganisms (GCM) 10K type strain sequencing project: providing services to taxonomists for standard genome sequencing and annotation.</title>
        <authorList>
            <consortium name="The Broad Institute Genomics Platform"/>
            <consortium name="The Broad Institute Genome Sequencing Center for Infectious Disease"/>
            <person name="Wu L."/>
            <person name="Ma J."/>
        </authorList>
    </citation>
    <scope>NUCLEOTIDE SEQUENCE [LARGE SCALE GENOMIC DNA]</scope>
    <source>
        <strain evidence="12 13">CGMCC 1.12562</strain>
    </source>
</reference>
<dbReference type="InterPro" id="IPR004839">
    <property type="entry name" value="Aminotransferase_I/II_large"/>
</dbReference>
<comment type="pathway">
    <text evidence="2 10">Amino-acid biosynthesis; L-histidine biosynthesis; L-histidine from 5-phospho-alpha-D-ribose 1-diphosphate: step 7/9.</text>
</comment>
<keyword evidence="5 10" id="KW-0028">Amino-acid biosynthesis</keyword>
<sequence length="357" mass="38679">MELRDLSDHVEYRAGRGIEEVARELGRDPSEFVKLSSNENPHGPSPKAADAIRAAASEVHRYPKAVHADLTAKVADRWDVTDEQVWLANGGDGALDYLARAMLDPDDTVLVPSPGFTYYGMSARFHHGDVAEYPVAERDGEFALDAESVLSAYDGERVVYLTSPHNPTGARFTLDAVRDIADGVDDALVVVDEAYGEFADGPSAVELLDERDDIAVLRTFSKAYGLAGVRLGYALVPESWADAYARVQTPFAASAVACEAGLAAMDDDAHVEQTVESVEWGREYVHDELDAQTYESHGNFVLANVGDAEAVTEAAKREGVLIRDCSSFGLPECVRVTIGTREETERAVAVLNEVLDA</sequence>
<keyword evidence="8 10" id="KW-0368">Histidine biosynthesis</keyword>
<evidence type="ECO:0000259" key="11">
    <source>
        <dbReference type="Pfam" id="PF00155"/>
    </source>
</evidence>
<gene>
    <name evidence="10 12" type="primary">hisC</name>
    <name evidence="12" type="ORF">ACFOKC_01275</name>
</gene>
<keyword evidence="6 10" id="KW-0808">Transferase</keyword>
<evidence type="ECO:0000313" key="13">
    <source>
        <dbReference type="Proteomes" id="UP001595660"/>
    </source>
</evidence>
<evidence type="ECO:0000256" key="3">
    <source>
        <dbReference type="ARBA" id="ARBA00007970"/>
    </source>
</evidence>
<keyword evidence="13" id="KW-1185">Reference proteome</keyword>
<dbReference type="Gene3D" id="3.90.1150.10">
    <property type="entry name" value="Aspartate Aminotransferase, domain 1"/>
    <property type="match status" value="1"/>
</dbReference>
<dbReference type="NCBIfam" id="TIGR01141">
    <property type="entry name" value="hisC"/>
    <property type="match status" value="1"/>
</dbReference>
<dbReference type="CDD" id="cd00609">
    <property type="entry name" value="AAT_like"/>
    <property type="match status" value="1"/>
</dbReference>
<dbReference type="PROSITE" id="PS00599">
    <property type="entry name" value="AA_TRANSFER_CLASS_2"/>
    <property type="match status" value="1"/>
</dbReference>
<dbReference type="GO" id="GO:0004400">
    <property type="term" value="F:histidinol-phosphate transaminase activity"/>
    <property type="evidence" value="ECO:0007669"/>
    <property type="project" value="UniProtKB-UniRule"/>
</dbReference>
<evidence type="ECO:0000256" key="10">
    <source>
        <dbReference type="HAMAP-Rule" id="MF_01023"/>
    </source>
</evidence>
<evidence type="ECO:0000256" key="2">
    <source>
        <dbReference type="ARBA" id="ARBA00005011"/>
    </source>
</evidence>
<dbReference type="InterPro" id="IPR015421">
    <property type="entry name" value="PyrdxlP-dep_Trfase_major"/>
</dbReference>
<dbReference type="InterPro" id="IPR015424">
    <property type="entry name" value="PyrdxlP-dep_Trfase"/>
</dbReference>
<dbReference type="Pfam" id="PF00155">
    <property type="entry name" value="Aminotran_1_2"/>
    <property type="match status" value="1"/>
</dbReference>
<evidence type="ECO:0000256" key="5">
    <source>
        <dbReference type="ARBA" id="ARBA00022605"/>
    </source>
</evidence>
<dbReference type="InterPro" id="IPR001917">
    <property type="entry name" value="Aminotrans_II_pyridoxalP_BS"/>
</dbReference>
<protein>
    <recommendedName>
        <fullName evidence="10">Histidinol-phosphate aminotransferase</fullName>
        <ecNumber evidence="10">2.6.1.9</ecNumber>
    </recommendedName>
    <alternativeName>
        <fullName evidence="10">Imidazole acetol-phosphate transaminase</fullName>
    </alternativeName>
</protein>
<feature type="domain" description="Aminotransferase class I/classII large" evidence="11">
    <location>
        <begin position="31"/>
        <end position="350"/>
    </location>
</feature>
<dbReference type="Gene3D" id="3.40.640.10">
    <property type="entry name" value="Type I PLP-dependent aspartate aminotransferase-like (Major domain)"/>
    <property type="match status" value="1"/>
</dbReference>
<dbReference type="GeneID" id="69117744"/>
<comment type="caution">
    <text evidence="12">The sequence shown here is derived from an EMBL/GenBank/DDBJ whole genome shotgun (WGS) entry which is preliminary data.</text>
</comment>
<dbReference type="InterPro" id="IPR005861">
    <property type="entry name" value="HisP_aminotrans"/>
</dbReference>
<keyword evidence="7 10" id="KW-0663">Pyridoxal phosphate</keyword>
<evidence type="ECO:0000256" key="9">
    <source>
        <dbReference type="ARBA" id="ARBA00047481"/>
    </source>
</evidence>
<evidence type="ECO:0000313" key="12">
    <source>
        <dbReference type="EMBL" id="MFC3476347.1"/>
    </source>
</evidence>
<dbReference type="PANTHER" id="PTHR43643:SF6">
    <property type="entry name" value="HISTIDINOL-PHOSPHATE AMINOTRANSFERASE"/>
    <property type="match status" value="1"/>
</dbReference>
<feature type="modified residue" description="N6-(pyridoxal phosphate)lysine" evidence="10">
    <location>
        <position position="222"/>
    </location>
</feature>
<evidence type="ECO:0000256" key="7">
    <source>
        <dbReference type="ARBA" id="ARBA00022898"/>
    </source>
</evidence>
<dbReference type="InterPro" id="IPR015422">
    <property type="entry name" value="PyrdxlP-dep_Trfase_small"/>
</dbReference>
<dbReference type="Proteomes" id="UP001595660">
    <property type="component" value="Unassembled WGS sequence"/>
</dbReference>
<comment type="cofactor">
    <cofactor evidence="1 10">
        <name>pyridoxal 5'-phosphate</name>
        <dbReference type="ChEBI" id="CHEBI:597326"/>
    </cofactor>
</comment>
<dbReference type="InterPro" id="IPR050106">
    <property type="entry name" value="HistidinolP_aminotransfase"/>
</dbReference>
<name>A0ABD5NB35_9EURY</name>
<dbReference type="PANTHER" id="PTHR43643">
    <property type="entry name" value="HISTIDINOL-PHOSPHATE AMINOTRANSFERASE 2"/>
    <property type="match status" value="1"/>
</dbReference>
<dbReference type="SUPFAM" id="SSF53383">
    <property type="entry name" value="PLP-dependent transferases"/>
    <property type="match status" value="1"/>
</dbReference>
<proteinExistence type="inferred from homology"/>
<evidence type="ECO:0000256" key="4">
    <source>
        <dbReference type="ARBA" id="ARBA00022576"/>
    </source>
</evidence>
<evidence type="ECO:0000256" key="1">
    <source>
        <dbReference type="ARBA" id="ARBA00001933"/>
    </source>
</evidence>
<evidence type="ECO:0000256" key="6">
    <source>
        <dbReference type="ARBA" id="ARBA00022679"/>
    </source>
</evidence>
<accession>A0ABD5NB35</accession>
<dbReference type="EC" id="2.6.1.9" evidence="10"/>
<keyword evidence="4 10" id="KW-0032">Aminotransferase</keyword>
<comment type="similarity">
    <text evidence="3 10">Belongs to the class-II pyridoxal-phosphate-dependent aminotransferase family. Histidinol-phosphate aminotransferase subfamily.</text>
</comment>